<dbReference type="Proteomes" id="UP000823750">
    <property type="component" value="Unassembled WGS sequence"/>
</dbReference>
<comment type="caution">
    <text evidence="3">The sequence shown here is derived from an EMBL/GenBank/DDBJ whole genome shotgun (WGS) entry which is preliminary data.</text>
</comment>
<accession>A0A9D9NSP5</accession>
<evidence type="ECO:0000313" key="4">
    <source>
        <dbReference type="Proteomes" id="UP000823750"/>
    </source>
</evidence>
<proteinExistence type="predicted"/>
<organism evidence="3 4">
    <name type="scientific">Candidatus Cryptobacteroides excrementavium</name>
    <dbReference type="NCBI Taxonomy" id="2840759"/>
    <lineage>
        <taxon>Bacteria</taxon>
        <taxon>Pseudomonadati</taxon>
        <taxon>Bacteroidota</taxon>
        <taxon>Bacteroidia</taxon>
        <taxon>Bacteroidales</taxon>
        <taxon>Candidatus Cryptobacteroides</taxon>
    </lineage>
</organism>
<dbReference type="AlphaFoldDB" id="A0A9D9NSP5"/>
<evidence type="ECO:0000313" key="3">
    <source>
        <dbReference type="EMBL" id="MBO8486332.1"/>
    </source>
</evidence>
<gene>
    <name evidence="3" type="ORF">IAB78_07910</name>
</gene>
<feature type="region of interest" description="Disordered" evidence="1">
    <location>
        <begin position="197"/>
        <end position="263"/>
    </location>
</feature>
<dbReference type="InterPro" id="IPR025381">
    <property type="entry name" value="DUF4296"/>
</dbReference>
<reference evidence="3" key="1">
    <citation type="submission" date="2020-10" db="EMBL/GenBank/DDBJ databases">
        <authorList>
            <person name="Gilroy R."/>
        </authorList>
    </citation>
    <scope>NUCLEOTIDE SEQUENCE</scope>
    <source>
        <strain evidence="3">B2-16538</strain>
    </source>
</reference>
<feature type="compositionally biased region" description="Basic and acidic residues" evidence="1">
    <location>
        <begin position="242"/>
        <end position="263"/>
    </location>
</feature>
<evidence type="ECO:0000256" key="1">
    <source>
        <dbReference type="SAM" id="MobiDB-lite"/>
    </source>
</evidence>
<feature type="domain" description="DUF4296" evidence="2">
    <location>
        <begin position="27"/>
        <end position="103"/>
    </location>
</feature>
<evidence type="ECO:0000259" key="2">
    <source>
        <dbReference type="Pfam" id="PF14129"/>
    </source>
</evidence>
<name>A0A9D9NSP5_9BACT</name>
<reference evidence="3" key="2">
    <citation type="journal article" date="2021" name="PeerJ">
        <title>Extensive microbial diversity within the chicken gut microbiome revealed by metagenomics and culture.</title>
        <authorList>
            <person name="Gilroy R."/>
            <person name="Ravi A."/>
            <person name="Getino M."/>
            <person name="Pursley I."/>
            <person name="Horton D.L."/>
            <person name="Alikhan N.F."/>
            <person name="Baker D."/>
            <person name="Gharbi K."/>
            <person name="Hall N."/>
            <person name="Watson M."/>
            <person name="Adriaenssens E.M."/>
            <person name="Foster-Nyarko E."/>
            <person name="Jarju S."/>
            <person name="Secka A."/>
            <person name="Antonio M."/>
            <person name="Oren A."/>
            <person name="Chaudhuri R.R."/>
            <person name="La Ragione R."/>
            <person name="Hildebrand F."/>
            <person name="Pallen M.J."/>
        </authorList>
    </citation>
    <scope>NUCLEOTIDE SEQUENCE</scope>
    <source>
        <strain evidence="3">B2-16538</strain>
    </source>
</reference>
<protein>
    <submittedName>
        <fullName evidence="3">DUF4296 domain-containing protein</fullName>
    </submittedName>
</protein>
<sequence>MKSVSSKIISAVLAVIALVSCDKGGSVIPRNRMAEIYAEMFLADQWIMSHTEARRTADTTWVYEPIFEKYGYTSDDYRASVEYYLQDPDRYARILRKTSVIIEDRLSVLKRQKEMEESLQRLRSGISLYAPERIYFLTGLDNPGLLTEDSLTFYVDSAGGRFDFNPESWADTSYAGPVIVVSAADTLQDADAADTGSLSVKDNAGLKEDTGLKDNAGMAVPPKKTVPDGGLKPRPVPAGGPVKEKASEDLKVSSIRLDKKKNN</sequence>
<dbReference type="Pfam" id="PF14129">
    <property type="entry name" value="DUF4296"/>
    <property type="match status" value="1"/>
</dbReference>
<dbReference type="PROSITE" id="PS51257">
    <property type="entry name" value="PROKAR_LIPOPROTEIN"/>
    <property type="match status" value="1"/>
</dbReference>
<dbReference type="EMBL" id="JADILX010000120">
    <property type="protein sequence ID" value="MBO8486332.1"/>
    <property type="molecule type" value="Genomic_DNA"/>
</dbReference>